<comment type="subcellular location">
    <subcellularLocation>
        <location evidence="1">Membrane</location>
    </subcellularLocation>
</comment>
<organism evidence="7 8">
    <name type="scientific">Paraclostridium sordellii</name>
    <name type="common">Clostridium sordellii</name>
    <dbReference type="NCBI Taxonomy" id="1505"/>
    <lineage>
        <taxon>Bacteria</taxon>
        <taxon>Bacillati</taxon>
        <taxon>Bacillota</taxon>
        <taxon>Clostridia</taxon>
        <taxon>Peptostreptococcales</taxon>
        <taxon>Peptostreptococcaceae</taxon>
        <taxon>Paraclostridium</taxon>
    </lineage>
</organism>
<evidence type="ECO:0000256" key="5">
    <source>
        <dbReference type="NCBIfam" id="TIGR02228"/>
    </source>
</evidence>
<keyword evidence="3 6" id="KW-1133">Transmembrane helix</keyword>
<dbReference type="GO" id="GO:0016020">
    <property type="term" value="C:membrane"/>
    <property type="evidence" value="ECO:0007669"/>
    <property type="project" value="UniProtKB-SubCell"/>
</dbReference>
<evidence type="ECO:0000256" key="4">
    <source>
        <dbReference type="ARBA" id="ARBA00023136"/>
    </source>
</evidence>
<dbReference type="GO" id="GO:0004252">
    <property type="term" value="F:serine-type endopeptidase activity"/>
    <property type="evidence" value="ECO:0007669"/>
    <property type="project" value="UniProtKB-UniRule"/>
</dbReference>
<evidence type="ECO:0000256" key="6">
    <source>
        <dbReference type="SAM" id="Phobius"/>
    </source>
</evidence>
<dbReference type="InterPro" id="IPR001733">
    <property type="entry name" value="Peptidase_S26B"/>
</dbReference>
<keyword evidence="4 6" id="KW-0472">Membrane</keyword>
<accession>A0A0C7RBQ1</accession>
<dbReference type="AlphaFoldDB" id="A0A0C7RBQ1"/>
<dbReference type="EC" id="3.4.21.89" evidence="5"/>
<sequence length="164" mass="18610">MEEKVVVNKFDKFKILNIAVTGVIILLVLNLITTKSDKLFKLIGFRTYTVLSGSMEPEFYPGDMVVTKHKDKANINVNDIVTYKDNEGVIITHRIIEETDEGYITKGDNNNVKDAGILKAENIIGKVKFSIPKIGYVMNFLSDSKVVAIQMVFLAIFIFFYYKD</sequence>
<dbReference type="PRINTS" id="PR00728">
    <property type="entry name" value="SIGNALPTASE"/>
</dbReference>
<dbReference type="InterPro" id="IPR019533">
    <property type="entry name" value="Peptidase_S26"/>
</dbReference>
<dbReference type="NCBIfam" id="TIGR02228">
    <property type="entry name" value="sigpep_I_arch"/>
    <property type="match status" value="1"/>
</dbReference>
<evidence type="ECO:0000313" key="8">
    <source>
        <dbReference type="Proteomes" id="UP000049127"/>
    </source>
</evidence>
<evidence type="ECO:0000313" key="7">
    <source>
        <dbReference type="EMBL" id="CEQ05379.1"/>
    </source>
</evidence>
<dbReference type="Proteomes" id="UP000049127">
    <property type="component" value="Unassembled WGS sequence"/>
</dbReference>
<keyword evidence="2 6" id="KW-0812">Transmembrane</keyword>
<dbReference type="CDD" id="cd06530">
    <property type="entry name" value="S26_SPase_I"/>
    <property type="match status" value="1"/>
</dbReference>
<name>A0A0C7RBQ1_PARSO</name>
<dbReference type="EMBL" id="CEKZ01000025">
    <property type="protein sequence ID" value="CEQ05379.1"/>
    <property type="molecule type" value="Genomic_DNA"/>
</dbReference>
<gene>
    <name evidence="7" type="primary">lepW</name>
    <name evidence="7" type="ORF">R28058_30701</name>
</gene>
<reference evidence="7 8" key="1">
    <citation type="submission" date="2015-01" db="EMBL/GenBank/DDBJ databases">
        <authorList>
            <person name="Aslett A.Martin."/>
            <person name="De Silva Nishadi"/>
        </authorList>
    </citation>
    <scope>NUCLEOTIDE SEQUENCE [LARGE SCALE GENOMIC DNA]</scope>
    <source>
        <strain evidence="7 8">R28058</strain>
    </source>
</reference>
<feature type="transmembrane region" description="Helical" evidence="6">
    <location>
        <begin position="146"/>
        <end position="162"/>
    </location>
</feature>
<evidence type="ECO:0000256" key="3">
    <source>
        <dbReference type="ARBA" id="ARBA00022989"/>
    </source>
</evidence>
<dbReference type="GO" id="GO:0009003">
    <property type="term" value="F:signal peptidase activity"/>
    <property type="evidence" value="ECO:0007669"/>
    <property type="project" value="UniProtKB-EC"/>
</dbReference>
<dbReference type="Gene3D" id="2.10.109.10">
    <property type="entry name" value="Umud Fragment, subunit A"/>
    <property type="match status" value="1"/>
</dbReference>
<dbReference type="PANTHER" id="PTHR10806:SF6">
    <property type="entry name" value="SIGNAL PEPTIDASE COMPLEX CATALYTIC SUBUNIT SEC11"/>
    <property type="match status" value="1"/>
</dbReference>
<dbReference type="InterPro" id="IPR036286">
    <property type="entry name" value="LexA/Signal_pep-like_sf"/>
</dbReference>
<proteinExistence type="predicted"/>
<evidence type="ECO:0000256" key="1">
    <source>
        <dbReference type="ARBA" id="ARBA00004370"/>
    </source>
</evidence>
<dbReference type="GO" id="GO:0006465">
    <property type="term" value="P:signal peptide processing"/>
    <property type="evidence" value="ECO:0007669"/>
    <property type="project" value="UniProtKB-UniRule"/>
</dbReference>
<dbReference type="PANTHER" id="PTHR10806">
    <property type="entry name" value="SIGNAL PEPTIDASE COMPLEX CATALYTIC SUBUNIT SEC11"/>
    <property type="match status" value="1"/>
</dbReference>
<keyword evidence="7" id="KW-0378">Hydrolase</keyword>
<feature type="transmembrane region" description="Helical" evidence="6">
    <location>
        <begin position="15"/>
        <end position="32"/>
    </location>
</feature>
<protein>
    <recommendedName>
        <fullName evidence="5">Signal peptidase I</fullName>
        <ecNumber evidence="5">3.4.21.89</ecNumber>
    </recommendedName>
</protein>
<dbReference type="OrthoDB" id="1648066at2"/>
<dbReference type="SUPFAM" id="SSF51306">
    <property type="entry name" value="LexA/Signal peptidase"/>
    <property type="match status" value="1"/>
</dbReference>
<dbReference type="RefSeq" id="WP_081014824.1">
    <property type="nucleotide sequence ID" value="NZ_CDNI01000025.1"/>
</dbReference>
<evidence type="ECO:0000256" key="2">
    <source>
        <dbReference type="ARBA" id="ARBA00022692"/>
    </source>
</evidence>